<evidence type="ECO:0000313" key="4">
    <source>
        <dbReference type="EMBL" id="WVW80347.1"/>
    </source>
</evidence>
<dbReference type="AlphaFoldDB" id="A0A1B9GEM6"/>
<evidence type="ECO:0000313" key="5">
    <source>
        <dbReference type="Proteomes" id="UP000092730"/>
    </source>
</evidence>
<reference evidence="3" key="1">
    <citation type="submission" date="2013-07" db="EMBL/GenBank/DDBJ databases">
        <title>The Genome Sequence of Cryptococcus bestiolae CBS10118.</title>
        <authorList>
            <consortium name="The Broad Institute Genome Sequencing Platform"/>
            <person name="Cuomo C."/>
            <person name="Litvintseva A."/>
            <person name="Chen Y."/>
            <person name="Heitman J."/>
            <person name="Sun S."/>
            <person name="Springer D."/>
            <person name="Dromer F."/>
            <person name="Young S.K."/>
            <person name="Zeng Q."/>
            <person name="Gargeya S."/>
            <person name="Fitzgerald M."/>
            <person name="Abouelleil A."/>
            <person name="Alvarado L."/>
            <person name="Berlin A.M."/>
            <person name="Chapman S.B."/>
            <person name="Dewar J."/>
            <person name="Goldberg J."/>
            <person name="Griggs A."/>
            <person name="Gujja S."/>
            <person name="Hansen M."/>
            <person name="Howarth C."/>
            <person name="Imamovic A."/>
            <person name="Larimer J."/>
            <person name="McCowan C."/>
            <person name="Murphy C."/>
            <person name="Pearson M."/>
            <person name="Priest M."/>
            <person name="Roberts A."/>
            <person name="Saif S."/>
            <person name="Shea T."/>
            <person name="Sykes S."/>
            <person name="Wortman J."/>
            <person name="Nusbaum C."/>
            <person name="Birren B."/>
        </authorList>
    </citation>
    <scope>NUCLEOTIDE SEQUENCE [LARGE SCALE GENOMIC DNA]</scope>
    <source>
        <strain evidence="3">CBS 10118</strain>
    </source>
</reference>
<dbReference type="EMBL" id="CP144541">
    <property type="protein sequence ID" value="WVW80347.1"/>
    <property type="molecule type" value="Genomic_DNA"/>
</dbReference>
<proteinExistence type="inferred from homology"/>
<evidence type="ECO:0000256" key="2">
    <source>
        <dbReference type="SAM" id="Phobius"/>
    </source>
</evidence>
<organism evidence="3">
    <name type="scientific">Kwoniella bestiolae CBS 10118</name>
    <dbReference type="NCBI Taxonomy" id="1296100"/>
    <lineage>
        <taxon>Eukaryota</taxon>
        <taxon>Fungi</taxon>
        <taxon>Dikarya</taxon>
        <taxon>Basidiomycota</taxon>
        <taxon>Agaricomycotina</taxon>
        <taxon>Tremellomycetes</taxon>
        <taxon>Tremellales</taxon>
        <taxon>Cryptococcaceae</taxon>
        <taxon>Kwoniella</taxon>
    </lineage>
</organism>
<dbReference type="CDD" id="cd01301">
    <property type="entry name" value="rDP_like"/>
    <property type="match status" value="1"/>
</dbReference>
<dbReference type="PROSITE" id="PS51365">
    <property type="entry name" value="RENAL_DIPEPTIDASE_2"/>
    <property type="match status" value="1"/>
</dbReference>
<dbReference type="RefSeq" id="XP_019050583.1">
    <property type="nucleotide sequence ID" value="XM_019187705.1"/>
</dbReference>
<dbReference type="KEGG" id="kbi:30205419"/>
<evidence type="ECO:0000313" key="3">
    <source>
        <dbReference type="EMBL" id="OCF29513.1"/>
    </source>
</evidence>
<dbReference type="EMBL" id="KI894018">
    <property type="protein sequence ID" value="OCF29513.1"/>
    <property type="molecule type" value="Genomic_DNA"/>
</dbReference>
<keyword evidence="1" id="KW-0482">Metalloprotease</keyword>
<evidence type="ECO:0000256" key="1">
    <source>
        <dbReference type="RuleBase" id="RU341113"/>
    </source>
</evidence>
<keyword evidence="1" id="KW-0645">Protease</keyword>
<dbReference type="GO" id="GO:0046872">
    <property type="term" value="F:metal ion binding"/>
    <property type="evidence" value="ECO:0007669"/>
    <property type="project" value="UniProtKB-UniRule"/>
</dbReference>
<dbReference type="PANTHER" id="PTHR10443:SF12">
    <property type="entry name" value="DIPEPTIDASE"/>
    <property type="match status" value="1"/>
</dbReference>
<keyword evidence="1" id="KW-0862">Zinc</keyword>
<keyword evidence="2" id="KW-0812">Transmembrane</keyword>
<dbReference type="PANTHER" id="PTHR10443">
    <property type="entry name" value="MICROSOMAL DIPEPTIDASE"/>
    <property type="match status" value="1"/>
</dbReference>
<protein>
    <recommendedName>
        <fullName evidence="1">Dipeptidase</fullName>
        <ecNumber evidence="1">3.4.13.19</ecNumber>
    </recommendedName>
</protein>
<keyword evidence="1" id="KW-0378">Hydrolase</keyword>
<feature type="transmembrane region" description="Helical" evidence="2">
    <location>
        <begin position="21"/>
        <end position="42"/>
    </location>
</feature>
<dbReference type="SUPFAM" id="SSF51556">
    <property type="entry name" value="Metallo-dependent hydrolases"/>
    <property type="match status" value="1"/>
</dbReference>
<sequence>MSSQPLLPHDRTDLSSTPRRKLILTTILIPILLIGGIIFVSIKGDGIPKDELGLARYYLKGSPVIDGHIDLPEFARAVYGNNISAFDLNKPSKGHVDIPRIREGSLGAFFWSIFVECREDNGKDFLNPTFQVRDTLEQIDVSFNLIEKYSDTFAFASTSDEVEVAIKQGKVASMFGLEGGHMLGNSLGVLRTYHKLGVRYMTLTHSCNNAFADSAGIFESVEEQWGGLSKFGKSLIPEMNRLGVIVDLSHVSDKTALQALSITRAPIMLSHSAARHFNNMSRNVPDEILAKIGRGKHQVDGVVMVNFFPVFASSKPEEVDVKYIADEIEYIVEKTGKHHVGIGSDYDGIESTPKGLEDVSKYPYLFAELLKRGWTELELSLLSGGNFLRVFRGVEEVSRKLREQGWKPSLEVYEKRRDLEPIEWEG</sequence>
<keyword evidence="1" id="KW-0479">Metal-binding</keyword>
<dbReference type="GO" id="GO:0006508">
    <property type="term" value="P:proteolysis"/>
    <property type="evidence" value="ECO:0007669"/>
    <property type="project" value="UniProtKB-KW"/>
</dbReference>
<dbReference type="GO" id="GO:0070573">
    <property type="term" value="F:metallodipeptidase activity"/>
    <property type="evidence" value="ECO:0007669"/>
    <property type="project" value="InterPro"/>
</dbReference>
<gene>
    <name evidence="3" type="ORF">I302_01020</name>
    <name evidence="4" type="ORF">I302_102327</name>
</gene>
<comment type="similarity">
    <text evidence="1">Belongs to the metallo-dependent hydrolases superfamily. Peptidase M19 family.</text>
</comment>
<reference evidence="4" key="2">
    <citation type="submission" date="2013-07" db="EMBL/GenBank/DDBJ databases">
        <authorList>
            <consortium name="The Broad Institute Genome Sequencing Platform"/>
            <person name="Cuomo C."/>
            <person name="Litvintseva A."/>
            <person name="Chen Y."/>
            <person name="Heitman J."/>
            <person name="Sun S."/>
            <person name="Springer D."/>
            <person name="Dromer F."/>
            <person name="Young S.K."/>
            <person name="Zeng Q."/>
            <person name="Gargeya S."/>
            <person name="Fitzgerald M."/>
            <person name="Abouelleil A."/>
            <person name="Alvarado L."/>
            <person name="Berlin A.M."/>
            <person name="Chapman S.B."/>
            <person name="Dewar J."/>
            <person name="Goldberg J."/>
            <person name="Griggs A."/>
            <person name="Gujja S."/>
            <person name="Hansen M."/>
            <person name="Howarth C."/>
            <person name="Imamovic A."/>
            <person name="Larimer J."/>
            <person name="McCowan C."/>
            <person name="Murphy C."/>
            <person name="Pearson M."/>
            <person name="Priest M."/>
            <person name="Roberts A."/>
            <person name="Saif S."/>
            <person name="Shea T."/>
            <person name="Sykes S."/>
            <person name="Wortman J."/>
            <person name="Nusbaum C."/>
            <person name="Birren B."/>
        </authorList>
    </citation>
    <scope>NUCLEOTIDE SEQUENCE</scope>
    <source>
        <strain evidence="4">CBS 10118</strain>
    </source>
</reference>
<keyword evidence="5" id="KW-1185">Reference proteome</keyword>
<dbReference type="InterPro" id="IPR008257">
    <property type="entry name" value="Pept_M19"/>
</dbReference>
<comment type="catalytic activity">
    <reaction evidence="1">
        <text>an L-aminoacyl-L-amino acid + H2O = 2 an L-alpha-amino acid</text>
        <dbReference type="Rhea" id="RHEA:48940"/>
        <dbReference type="ChEBI" id="CHEBI:15377"/>
        <dbReference type="ChEBI" id="CHEBI:59869"/>
        <dbReference type="ChEBI" id="CHEBI:77460"/>
        <dbReference type="EC" id="3.4.13.19"/>
    </reaction>
</comment>
<keyword evidence="1" id="KW-0224">Dipeptidase</keyword>
<dbReference type="Gene3D" id="3.20.20.140">
    <property type="entry name" value="Metal-dependent hydrolases"/>
    <property type="match status" value="1"/>
</dbReference>
<name>A0A1B9GEM6_9TREE</name>
<dbReference type="OrthoDB" id="445695at2759"/>
<dbReference type="InterPro" id="IPR032466">
    <property type="entry name" value="Metal_Hydrolase"/>
</dbReference>
<dbReference type="Proteomes" id="UP000092730">
    <property type="component" value="Chromosome 1"/>
</dbReference>
<reference evidence="4" key="4">
    <citation type="submission" date="2024-02" db="EMBL/GenBank/DDBJ databases">
        <title>Comparative genomics of Cryptococcus and Kwoniella reveals pathogenesis evolution and contrasting modes of karyotype evolution via chromosome fusion or intercentromeric recombination.</title>
        <authorList>
            <person name="Coelho M.A."/>
            <person name="David-Palma M."/>
            <person name="Shea T."/>
            <person name="Bowers K."/>
            <person name="McGinley-Smith S."/>
            <person name="Mohammad A.W."/>
            <person name="Gnirke A."/>
            <person name="Yurkov A.M."/>
            <person name="Nowrousian M."/>
            <person name="Sun S."/>
            <person name="Cuomo C.A."/>
            <person name="Heitman J."/>
        </authorList>
    </citation>
    <scope>NUCLEOTIDE SEQUENCE</scope>
    <source>
        <strain evidence="4">CBS 10118</strain>
    </source>
</reference>
<dbReference type="GeneID" id="30205419"/>
<comment type="cofactor">
    <cofactor evidence="1">
        <name>Zn(2+)</name>
        <dbReference type="ChEBI" id="CHEBI:29105"/>
    </cofactor>
</comment>
<dbReference type="EC" id="3.4.13.19" evidence="1"/>
<reference evidence="3" key="3">
    <citation type="submission" date="2014-01" db="EMBL/GenBank/DDBJ databases">
        <title>Evolution of pathogenesis and genome organization in the Tremellales.</title>
        <authorList>
            <person name="Cuomo C."/>
            <person name="Litvintseva A."/>
            <person name="Heitman J."/>
            <person name="Chen Y."/>
            <person name="Sun S."/>
            <person name="Springer D."/>
            <person name="Dromer F."/>
            <person name="Young S."/>
            <person name="Zeng Q."/>
            <person name="Chapman S."/>
            <person name="Gujja S."/>
            <person name="Saif S."/>
            <person name="Birren B."/>
        </authorList>
    </citation>
    <scope>NUCLEOTIDE SEQUENCE</scope>
    <source>
        <strain evidence="3">CBS 10118</strain>
    </source>
</reference>
<keyword evidence="2" id="KW-0472">Membrane</keyword>
<accession>A0A1B9GEM6</accession>
<dbReference type="Pfam" id="PF01244">
    <property type="entry name" value="Peptidase_M19"/>
    <property type="match status" value="1"/>
</dbReference>
<keyword evidence="2" id="KW-1133">Transmembrane helix</keyword>
<dbReference type="VEuPathDB" id="FungiDB:I302_01020"/>